<dbReference type="InterPro" id="IPR003594">
    <property type="entry name" value="HATPase_dom"/>
</dbReference>
<dbReference type="InterPro" id="IPR004358">
    <property type="entry name" value="Sig_transdc_His_kin-like_C"/>
</dbReference>
<dbReference type="Pfam" id="PF00072">
    <property type="entry name" value="Response_reg"/>
    <property type="match status" value="1"/>
</dbReference>
<keyword evidence="9 16" id="KW-1133">Transmembrane helix</keyword>
<feature type="domain" description="Histidine kinase" evidence="17">
    <location>
        <begin position="235"/>
        <end position="452"/>
    </location>
</feature>
<dbReference type="SMART" id="SM00387">
    <property type="entry name" value="HATPase_c"/>
    <property type="match status" value="1"/>
</dbReference>
<name>A0ABU1FYV7_9GAMM</name>
<evidence type="ECO:0000256" key="16">
    <source>
        <dbReference type="SAM" id="Phobius"/>
    </source>
</evidence>
<feature type="transmembrane region" description="Helical" evidence="16">
    <location>
        <begin position="12"/>
        <end position="31"/>
    </location>
</feature>
<dbReference type="SMART" id="SM00448">
    <property type="entry name" value="REC"/>
    <property type="match status" value="1"/>
</dbReference>
<evidence type="ECO:0000256" key="9">
    <source>
        <dbReference type="ARBA" id="ARBA00022989"/>
    </source>
</evidence>
<keyword evidence="7" id="KW-0547">Nucleotide-binding</keyword>
<reference evidence="20 21" key="1">
    <citation type="submission" date="2023-04" db="EMBL/GenBank/DDBJ databases">
        <title>A long-awaited taxogenomic arrangement of the family Halomonadaceae.</title>
        <authorList>
            <person name="De La Haba R."/>
            <person name="Chuvochina M."/>
            <person name="Wittouck S."/>
            <person name="Arahal D.R."/>
            <person name="Sanchez-Porro C."/>
            <person name="Hugenholtz P."/>
            <person name="Ventosa A."/>
        </authorList>
    </citation>
    <scope>NUCLEOTIDE SEQUENCE [LARGE SCALE GENOMIC DNA]</scope>
    <source>
        <strain evidence="20 21">DSM 23530</strain>
    </source>
</reference>
<dbReference type="RefSeq" id="WP_309651071.1">
    <property type="nucleotide sequence ID" value="NZ_JARWAK010000001.1"/>
</dbReference>
<dbReference type="InterPro" id="IPR036641">
    <property type="entry name" value="HPT_dom_sf"/>
</dbReference>
<comment type="subcellular location">
    <subcellularLocation>
        <location evidence="2">Cell membrane</location>
        <topology evidence="2">Multi-pass membrane protein</topology>
    </subcellularLocation>
</comment>
<dbReference type="CDD" id="cd16922">
    <property type="entry name" value="HATPase_EvgS-ArcB-TorS-like"/>
    <property type="match status" value="1"/>
</dbReference>
<evidence type="ECO:0000256" key="14">
    <source>
        <dbReference type="SAM" id="Coils"/>
    </source>
</evidence>
<dbReference type="SUPFAM" id="SSF47384">
    <property type="entry name" value="Homodimeric domain of signal transducing histidine kinase"/>
    <property type="match status" value="1"/>
</dbReference>
<evidence type="ECO:0000259" key="17">
    <source>
        <dbReference type="PROSITE" id="PS50109"/>
    </source>
</evidence>
<keyword evidence="4" id="KW-1003">Cell membrane</keyword>
<dbReference type="SMART" id="SM00388">
    <property type="entry name" value="HisKA"/>
    <property type="match status" value="1"/>
</dbReference>
<evidence type="ECO:0000259" key="19">
    <source>
        <dbReference type="PROSITE" id="PS50894"/>
    </source>
</evidence>
<dbReference type="SUPFAM" id="SSF52172">
    <property type="entry name" value="CheY-like"/>
    <property type="match status" value="1"/>
</dbReference>
<dbReference type="EMBL" id="JARWAK010000001">
    <property type="protein sequence ID" value="MDR5865478.1"/>
    <property type="molecule type" value="Genomic_DNA"/>
</dbReference>
<keyword evidence="14" id="KW-0175">Coiled coil</keyword>
<evidence type="ECO:0000256" key="5">
    <source>
        <dbReference type="ARBA" id="ARBA00022553"/>
    </source>
</evidence>
<evidence type="ECO:0000256" key="2">
    <source>
        <dbReference type="ARBA" id="ARBA00004651"/>
    </source>
</evidence>
<evidence type="ECO:0000256" key="10">
    <source>
        <dbReference type="ARBA" id="ARBA00023012"/>
    </source>
</evidence>
<dbReference type="Gene3D" id="3.30.565.10">
    <property type="entry name" value="Histidine kinase-like ATPase, C-terminal domain"/>
    <property type="match status" value="1"/>
</dbReference>
<protein>
    <recommendedName>
        <fullName evidence="3">histidine kinase</fullName>
        <ecNumber evidence="3">2.7.13.3</ecNumber>
    </recommendedName>
</protein>
<dbReference type="PROSITE" id="PS50110">
    <property type="entry name" value="RESPONSE_REGULATORY"/>
    <property type="match status" value="1"/>
</dbReference>
<dbReference type="PANTHER" id="PTHR45339">
    <property type="entry name" value="HYBRID SIGNAL TRANSDUCTION HISTIDINE KINASE J"/>
    <property type="match status" value="1"/>
</dbReference>
<dbReference type="SUPFAM" id="SSF47226">
    <property type="entry name" value="Histidine-containing phosphotransfer domain, HPT domain"/>
    <property type="match status" value="1"/>
</dbReference>
<dbReference type="Pfam" id="PF01627">
    <property type="entry name" value="Hpt"/>
    <property type="match status" value="1"/>
</dbReference>
<comment type="caution">
    <text evidence="20">The sequence shown here is derived from an EMBL/GenBank/DDBJ whole genome shotgun (WGS) entry which is preliminary data.</text>
</comment>
<dbReference type="Proteomes" id="UP001264519">
    <property type="component" value="Unassembled WGS sequence"/>
</dbReference>
<dbReference type="PROSITE" id="PS50894">
    <property type="entry name" value="HPT"/>
    <property type="match status" value="1"/>
</dbReference>
<evidence type="ECO:0000256" key="7">
    <source>
        <dbReference type="ARBA" id="ARBA00022741"/>
    </source>
</evidence>
<dbReference type="SUPFAM" id="SSF55874">
    <property type="entry name" value="ATPase domain of HSP90 chaperone/DNA topoisomerase II/histidine kinase"/>
    <property type="match status" value="1"/>
</dbReference>
<evidence type="ECO:0000256" key="8">
    <source>
        <dbReference type="ARBA" id="ARBA00022840"/>
    </source>
</evidence>
<keyword evidence="10" id="KW-0902">Two-component regulatory system</keyword>
<keyword evidence="21" id="KW-1185">Reference proteome</keyword>
<gene>
    <name evidence="20" type="ORF">QC818_01570</name>
</gene>
<feature type="transmembrane region" description="Helical" evidence="16">
    <location>
        <begin position="171"/>
        <end position="195"/>
    </location>
</feature>
<keyword evidence="8 20" id="KW-0067">ATP-binding</keyword>
<dbReference type="PRINTS" id="PR00344">
    <property type="entry name" value="BCTRLSENSOR"/>
</dbReference>
<keyword evidence="5 13" id="KW-0597">Phosphoprotein</keyword>
<evidence type="ECO:0000256" key="12">
    <source>
        <dbReference type="PROSITE-ProRule" id="PRU00110"/>
    </source>
</evidence>
<dbReference type="CDD" id="cd00082">
    <property type="entry name" value="HisKA"/>
    <property type="match status" value="1"/>
</dbReference>
<accession>A0ABU1FYV7</accession>
<feature type="domain" description="HPt" evidence="19">
    <location>
        <begin position="632"/>
        <end position="728"/>
    </location>
</feature>
<dbReference type="InterPro" id="IPR003661">
    <property type="entry name" value="HisK_dim/P_dom"/>
</dbReference>
<dbReference type="GO" id="GO:0005524">
    <property type="term" value="F:ATP binding"/>
    <property type="evidence" value="ECO:0007669"/>
    <property type="project" value="UniProtKB-KW"/>
</dbReference>
<evidence type="ECO:0000256" key="4">
    <source>
        <dbReference type="ARBA" id="ARBA00022475"/>
    </source>
</evidence>
<dbReference type="CDD" id="cd17546">
    <property type="entry name" value="REC_hyHK_CKI1_RcsC-like"/>
    <property type="match status" value="1"/>
</dbReference>
<feature type="region of interest" description="Disordered" evidence="15">
    <location>
        <begin position="597"/>
        <end position="616"/>
    </location>
</feature>
<dbReference type="EC" id="2.7.13.3" evidence="3"/>
<organism evidence="20 21">
    <name type="scientific">Halomonas koreensis</name>
    <dbReference type="NCBI Taxonomy" id="245385"/>
    <lineage>
        <taxon>Bacteria</taxon>
        <taxon>Pseudomonadati</taxon>
        <taxon>Pseudomonadota</taxon>
        <taxon>Gammaproteobacteria</taxon>
        <taxon>Oceanospirillales</taxon>
        <taxon>Halomonadaceae</taxon>
        <taxon>Halomonas</taxon>
    </lineage>
</organism>
<feature type="domain" description="Response regulatory" evidence="18">
    <location>
        <begin position="476"/>
        <end position="593"/>
    </location>
</feature>
<evidence type="ECO:0000256" key="15">
    <source>
        <dbReference type="SAM" id="MobiDB-lite"/>
    </source>
</evidence>
<dbReference type="InterPro" id="IPR036097">
    <property type="entry name" value="HisK_dim/P_sf"/>
</dbReference>
<evidence type="ECO:0000256" key="11">
    <source>
        <dbReference type="ARBA" id="ARBA00023136"/>
    </source>
</evidence>
<dbReference type="Pfam" id="PF02518">
    <property type="entry name" value="HATPase_c"/>
    <property type="match status" value="1"/>
</dbReference>
<dbReference type="InterPro" id="IPR011006">
    <property type="entry name" value="CheY-like_superfamily"/>
</dbReference>
<feature type="modified residue" description="Phosphohistidine" evidence="12">
    <location>
        <position position="671"/>
    </location>
</feature>
<dbReference type="InterPro" id="IPR008207">
    <property type="entry name" value="Sig_transdc_His_kin_Hpt_dom"/>
</dbReference>
<evidence type="ECO:0000256" key="1">
    <source>
        <dbReference type="ARBA" id="ARBA00000085"/>
    </source>
</evidence>
<evidence type="ECO:0000256" key="13">
    <source>
        <dbReference type="PROSITE-ProRule" id="PRU00169"/>
    </source>
</evidence>
<evidence type="ECO:0000313" key="20">
    <source>
        <dbReference type="EMBL" id="MDR5865478.1"/>
    </source>
</evidence>
<dbReference type="InterPro" id="IPR001789">
    <property type="entry name" value="Sig_transdc_resp-reg_receiver"/>
</dbReference>
<evidence type="ECO:0000256" key="6">
    <source>
        <dbReference type="ARBA" id="ARBA00022692"/>
    </source>
</evidence>
<dbReference type="Gene3D" id="1.20.120.160">
    <property type="entry name" value="HPT domain"/>
    <property type="match status" value="1"/>
</dbReference>
<dbReference type="PANTHER" id="PTHR45339:SF1">
    <property type="entry name" value="HYBRID SIGNAL TRANSDUCTION HISTIDINE KINASE J"/>
    <property type="match status" value="1"/>
</dbReference>
<dbReference type="Pfam" id="PF00512">
    <property type="entry name" value="HisKA"/>
    <property type="match status" value="1"/>
</dbReference>
<evidence type="ECO:0000256" key="3">
    <source>
        <dbReference type="ARBA" id="ARBA00012438"/>
    </source>
</evidence>
<dbReference type="InterPro" id="IPR036890">
    <property type="entry name" value="HATPase_C_sf"/>
</dbReference>
<dbReference type="Gene3D" id="3.40.50.2300">
    <property type="match status" value="1"/>
</dbReference>
<dbReference type="Gene3D" id="1.10.287.130">
    <property type="match status" value="1"/>
</dbReference>
<keyword evidence="6 16" id="KW-0812">Transmembrane</keyword>
<comment type="catalytic activity">
    <reaction evidence="1">
        <text>ATP + protein L-histidine = ADP + protein N-phospho-L-histidine.</text>
        <dbReference type="EC" id="2.7.13.3"/>
    </reaction>
</comment>
<feature type="modified residue" description="4-aspartylphosphate" evidence="13">
    <location>
        <position position="525"/>
    </location>
</feature>
<feature type="coiled-coil region" evidence="14">
    <location>
        <begin position="201"/>
        <end position="228"/>
    </location>
</feature>
<proteinExistence type="predicted"/>
<sequence>MRHYPLRLKFGAVAALLLFAAALLVVGLVAWRQDSLVWRVGEDTVWHAYKLDRDAVELRSYLALSELGPEALEEARLRFELLYSRLTLLRGGEVAELIGTIPGTDRLVDQIERHLQALDGRLSRLESLEEGARKALIQRLGELAGPAERLIITVNGHLAESATRERERLQWLYGLLMALILGMSLAALLVVAFLVREARDNAAARRALESLSGELEATARRAESASRAKSEFLATVSHEIRTPLNGVIGMSDLLVEQSLPDRARHYADTIHDSARRLMELINDILDFSKIEAGRLELEHRALSLHELLEGAVSLFRPQAEARELRLVTDLDPALPERVISDPGRLRQVLLNLVSNAIKFTETGEVRIEARRDGERGLILRVIDTGCGIPSDQQARLFEPFHQGDAATARRYGGTGLGLAISKRLIEALGGEIGIVSEPGLGSRCWLRLPLVPAGAEEEAEAAGDAADRLPALSDAHLLVVEDNAVNQQVALAMLTRLGCRVSLAGSGSEALASVARERFDLIFMDVQMPDLDGLEVTRRIRARGGWLAEVPIVAMTAGGPSGDQARCLAAGMTGYLGKPLLQASLLKVLQRHLPRVARRAAPADPPRRAGPAAGSGRRVDAEILAGLHDSLGAEGVAALVERYRQEARQRLAALTEAFRAGEAVSVQRLAHQLKGESSTLGAVEVAALAARLERAARDGRLDAEAVTPERLHRALEATLVALSGETAPP</sequence>
<dbReference type="PROSITE" id="PS50109">
    <property type="entry name" value="HIS_KIN"/>
    <property type="match status" value="1"/>
</dbReference>
<evidence type="ECO:0000259" key="18">
    <source>
        <dbReference type="PROSITE" id="PS50110"/>
    </source>
</evidence>
<evidence type="ECO:0000313" key="21">
    <source>
        <dbReference type="Proteomes" id="UP001264519"/>
    </source>
</evidence>
<keyword evidence="11 16" id="KW-0472">Membrane</keyword>
<dbReference type="InterPro" id="IPR005467">
    <property type="entry name" value="His_kinase_dom"/>
</dbReference>